<keyword evidence="3" id="KW-1185">Reference proteome</keyword>
<accession>A0A4R6T4C2</accession>
<comment type="caution">
    <text evidence="2">The sequence shown here is derived from an EMBL/GenBank/DDBJ whole genome shotgun (WGS) entry which is preliminary data.</text>
</comment>
<proteinExistence type="predicted"/>
<protein>
    <submittedName>
        <fullName evidence="2">Uncharacterized protein</fullName>
    </submittedName>
</protein>
<evidence type="ECO:0000313" key="2">
    <source>
        <dbReference type="EMBL" id="TDQ12803.1"/>
    </source>
</evidence>
<evidence type="ECO:0000256" key="1">
    <source>
        <dbReference type="SAM" id="Coils"/>
    </source>
</evidence>
<reference evidence="2 3" key="1">
    <citation type="submission" date="2019-03" db="EMBL/GenBank/DDBJ databases">
        <title>Genomic Encyclopedia of Archaeal and Bacterial Type Strains, Phase II (KMG-II): from individual species to whole genera.</title>
        <authorList>
            <person name="Goeker M."/>
        </authorList>
    </citation>
    <scope>NUCLEOTIDE SEQUENCE [LARGE SCALE GENOMIC DNA]</scope>
    <source>
        <strain evidence="2 3">DSM 19035</strain>
    </source>
</reference>
<sequence>MKISKKQRIKELESKVEELDSKLKSFMEFVGYEGFEYGAAFENNTIKNLTINISK</sequence>
<dbReference type="Proteomes" id="UP000295620">
    <property type="component" value="Unassembled WGS sequence"/>
</dbReference>
<evidence type="ECO:0000313" key="3">
    <source>
        <dbReference type="Proteomes" id="UP000295620"/>
    </source>
</evidence>
<gene>
    <name evidence="2" type="ORF">ATK78_0010</name>
</gene>
<keyword evidence="1" id="KW-0175">Coiled coil</keyword>
<name>A0A4R6T4C2_9SPHI</name>
<feature type="coiled-coil region" evidence="1">
    <location>
        <begin position="2"/>
        <end position="29"/>
    </location>
</feature>
<organism evidence="2 3">
    <name type="scientific">Pedobacter metabolipauper</name>
    <dbReference type="NCBI Taxonomy" id="425513"/>
    <lineage>
        <taxon>Bacteria</taxon>
        <taxon>Pseudomonadati</taxon>
        <taxon>Bacteroidota</taxon>
        <taxon>Sphingobacteriia</taxon>
        <taxon>Sphingobacteriales</taxon>
        <taxon>Sphingobacteriaceae</taxon>
        <taxon>Pedobacter</taxon>
    </lineage>
</organism>
<dbReference type="AlphaFoldDB" id="A0A4R6T4C2"/>
<dbReference type="EMBL" id="SNYC01000001">
    <property type="protein sequence ID" value="TDQ12803.1"/>
    <property type="molecule type" value="Genomic_DNA"/>
</dbReference>
<dbReference type="RefSeq" id="WP_166664778.1">
    <property type="nucleotide sequence ID" value="NZ_SNYC01000001.1"/>
</dbReference>